<dbReference type="AlphaFoldDB" id="A0A1B6K9F3"/>
<evidence type="ECO:0000313" key="2">
    <source>
        <dbReference type="EMBL" id="JAT08078.1"/>
    </source>
</evidence>
<feature type="signal peptide" evidence="1">
    <location>
        <begin position="1"/>
        <end position="23"/>
    </location>
</feature>
<keyword evidence="1" id="KW-0732">Signal</keyword>
<protein>
    <submittedName>
        <fullName evidence="2">Uncharacterized protein</fullName>
    </submittedName>
</protein>
<dbReference type="EMBL" id="GEBQ01031899">
    <property type="protein sequence ID" value="JAT08078.1"/>
    <property type="molecule type" value="Transcribed_RNA"/>
</dbReference>
<feature type="chain" id="PRO_5008586431" evidence="1">
    <location>
        <begin position="24"/>
        <end position="152"/>
    </location>
</feature>
<name>A0A1B6K9F3_9HEMI</name>
<organism evidence="2">
    <name type="scientific">Graphocephala atropunctata</name>
    <dbReference type="NCBI Taxonomy" id="36148"/>
    <lineage>
        <taxon>Eukaryota</taxon>
        <taxon>Metazoa</taxon>
        <taxon>Ecdysozoa</taxon>
        <taxon>Arthropoda</taxon>
        <taxon>Hexapoda</taxon>
        <taxon>Insecta</taxon>
        <taxon>Pterygota</taxon>
        <taxon>Neoptera</taxon>
        <taxon>Paraneoptera</taxon>
        <taxon>Hemiptera</taxon>
        <taxon>Auchenorrhyncha</taxon>
        <taxon>Membracoidea</taxon>
        <taxon>Cicadellidae</taxon>
        <taxon>Cicadellinae</taxon>
        <taxon>Cicadellini</taxon>
        <taxon>Graphocephala</taxon>
    </lineage>
</organism>
<reference evidence="2" key="1">
    <citation type="submission" date="2015-11" db="EMBL/GenBank/DDBJ databases">
        <title>De novo transcriptome assembly of four potential Pierce s Disease insect vectors from Arizona vineyards.</title>
        <authorList>
            <person name="Tassone E.E."/>
        </authorList>
    </citation>
    <scope>NUCLEOTIDE SEQUENCE</scope>
</reference>
<sequence>MSFQASLTVVCLFSVTLFTSLQCTKYLLEVEDFKKLDEKIASFLKDPSKEGWESNLKEIEFFDNSLKNMIKTLNATFDGLTKEYFRKAEKFVNSGKPVFIDTDVVELEVQPRIEVTDDQLQRLYWLRLYSEQDWEMLIDMVTLKKQIEIMLP</sequence>
<dbReference type="EMBL" id="GEBQ01012631">
    <property type="protein sequence ID" value="JAT27346.1"/>
    <property type="molecule type" value="Transcribed_RNA"/>
</dbReference>
<evidence type="ECO:0000256" key="1">
    <source>
        <dbReference type="SAM" id="SignalP"/>
    </source>
</evidence>
<proteinExistence type="predicted"/>
<accession>A0A1B6K9F3</accession>
<evidence type="ECO:0000313" key="3">
    <source>
        <dbReference type="EMBL" id="JAT27346.1"/>
    </source>
</evidence>
<gene>
    <name evidence="3" type="ORF">g.15746</name>
    <name evidence="2" type="ORF">g.15748</name>
</gene>